<comment type="caution">
    <text evidence="1">The sequence shown here is derived from an EMBL/GenBank/DDBJ whole genome shotgun (WGS) entry which is preliminary data.</text>
</comment>
<reference evidence="2" key="1">
    <citation type="journal article" date="2018" name="Proc. Natl. Acad. Sci. U.S.A.">
        <title>Linking secondary metabolites to gene clusters through genome sequencing of six diverse Aspergillus species.</title>
        <authorList>
            <person name="Kaerboelling I."/>
            <person name="Vesth T.C."/>
            <person name="Frisvad J.C."/>
            <person name="Nybo J.L."/>
            <person name="Theobald S."/>
            <person name="Kuo A."/>
            <person name="Bowyer P."/>
            <person name="Matsuda Y."/>
            <person name="Mondo S."/>
            <person name="Lyhne E.K."/>
            <person name="Kogle M.E."/>
            <person name="Clum A."/>
            <person name="Lipzen A."/>
            <person name="Salamov A."/>
            <person name="Ngan C.Y."/>
            <person name="Daum C."/>
            <person name="Chiniquy J."/>
            <person name="Barry K."/>
            <person name="LaButti K."/>
            <person name="Haridas S."/>
            <person name="Simmons B.A."/>
            <person name="Magnuson J.K."/>
            <person name="Mortensen U.H."/>
            <person name="Larsen T.O."/>
            <person name="Grigoriev I.V."/>
            <person name="Baker S.E."/>
            <person name="Andersen M.R."/>
        </authorList>
    </citation>
    <scope>NUCLEOTIDE SEQUENCE [LARGE SCALE GENOMIC DNA]</scope>
    <source>
        <strain evidence="2">IBT 16806</strain>
    </source>
</reference>
<evidence type="ECO:0000313" key="1">
    <source>
        <dbReference type="EMBL" id="PKX98457.1"/>
    </source>
</evidence>
<organism evidence="1 2">
    <name type="scientific">Aspergillus novofumigatus (strain IBT 16806)</name>
    <dbReference type="NCBI Taxonomy" id="1392255"/>
    <lineage>
        <taxon>Eukaryota</taxon>
        <taxon>Fungi</taxon>
        <taxon>Dikarya</taxon>
        <taxon>Ascomycota</taxon>
        <taxon>Pezizomycotina</taxon>
        <taxon>Eurotiomycetes</taxon>
        <taxon>Eurotiomycetidae</taxon>
        <taxon>Eurotiales</taxon>
        <taxon>Aspergillaceae</taxon>
        <taxon>Aspergillus</taxon>
        <taxon>Aspergillus subgen. Fumigati</taxon>
    </lineage>
</organism>
<name>A0A2I1CLF1_ASPN1</name>
<dbReference type="VEuPathDB" id="FungiDB:P174DRAFT_18205"/>
<accession>A0A2I1CLF1</accession>
<dbReference type="GeneID" id="36528585"/>
<protein>
    <submittedName>
        <fullName evidence="1">Uncharacterized protein</fullName>
    </submittedName>
</protein>
<proteinExistence type="predicted"/>
<dbReference type="Proteomes" id="UP000234474">
    <property type="component" value="Unassembled WGS sequence"/>
</dbReference>
<sequence>MPIMVMLSCLVVSGDPGDLRHPKWVQDCRFEIDGLMVDNDTSRLLLLYSDIASQSIQSSLNGLHQFVHFGVYCAIVHWIWTVSDHCIA</sequence>
<evidence type="ECO:0000313" key="2">
    <source>
        <dbReference type="Proteomes" id="UP000234474"/>
    </source>
</evidence>
<dbReference type="RefSeq" id="XP_024687052.1">
    <property type="nucleotide sequence ID" value="XM_024821259.1"/>
</dbReference>
<keyword evidence="2" id="KW-1185">Reference proteome</keyword>
<gene>
    <name evidence="1" type="ORF">P174DRAFT_18205</name>
</gene>
<dbReference type="AlphaFoldDB" id="A0A2I1CLF1"/>
<dbReference type="EMBL" id="MSZS01000001">
    <property type="protein sequence ID" value="PKX98457.1"/>
    <property type="molecule type" value="Genomic_DNA"/>
</dbReference>